<evidence type="ECO:0000313" key="2">
    <source>
        <dbReference type="EMBL" id="KAB2397081.1"/>
    </source>
</evidence>
<comment type="caution">
    <text evidence="2">The sequence shown here is derived from an EMBL/GenBank/DDBJ whole genome shotgun (WGS) entry which is preliminary data.</text>
</comment>
<gene>
    <name evidence="2" type="ORF">F8172_11550</name>
</gene>
<dbReference type="PROSITE" id="PS51257">
    <property type="entry name" value="PROKAR_LIPOPROTEIN"/>
    <property type="match status" value="1"/>
</dbReference>
<feature type="chain" id="PRO_5040926639" description="Lipoprotein" evidence="1">
    <location>
        <begin position="20"/>
        <end position="149"/>
    </location>
</feature>
<keyword evidence="1" id="KW-0732">Signal</keyword>
<organism evidence="2 3">
    <name type="scientific">Bacillus cereus</name>
    <dbReference type="NCBI Taxonomy" id="1396"/>
    <lineage>
        <taxon>Bacteria</taxon>
        <taxon>Bacillati</taxon>
        <taxon>Bacillota</taxon>
        <taxon>Bacilli</taxon>
        <taxon>Bacillales</taxon>
        <taxon>Bacillaceae</taxon>
        <taxon>Bacillus</taxon>
        <taxon>Bacillus cereus group</taxon>
    </lineage>
</organism>
<dbReference type="EMBL" id="WBPP01000014">
    <property type="protein sequence ID" value="KAB2397081.1"/>
    <property type="molecule type" value="Genomic_DNA"/>
</dbReference>
<sequence>MKKYIIAFIILILSFSLFGCSTNKVNKTKEKTDSNGDVIVFNDKKVKEINIISNNETKNIKNFRKIKTIIDAINNSEQKSLFVDKDALKNVNNNLQIRFQENEQQEFHMWITSNNTEITLVENKESNESKKIGYQLHKTDSKKILDLLQ</sequence>
<dbReference type="RefSeq" id="WP_151521958.1">
    <property type="nucleotide sequence ID" value="NZ_WBPL01000018.1"/>
</dbReference>
<evidence type="ECO:0000256" key="1">
    <source>
        <dbReference type="SAM" id="SignalP"/>
    </source>
</evidence>
<feature type="signal peptide" evidence="1">
    <location>
        <begin position="1"/>
        <end position="19"/>
    </location>
</feature>
<evidence type="ECO:0000313" key="3">
    <source>
        <dbReference type="Proteomes" id="UP000475765"/>
    </source>
</evidence>
<proteinExistence type="predicted"/>
<name>A0A9W7UXD1_BACCE</name>
<reference evidence="2 3" key="1">
    <citation type="submission" date="2019-10" db="EMBL/GenBank/DDBJ databases">
        <title>Bacillus from the desert of Cuatro Cinegas, Coahuila.</title>
        <authorList>
            <person name="Olmedo-Alvarez G."/>
            <person name="Saldana S."/>
            <person name="Barcelo D."/>
        </authorList>
    </citation>
    <scope>NUCLEOTIDE SEQUENCE [LARGE SCALE GENOMIC DNA]</scope>
    <source>
        <strain evidence="2 3">CH417_13T</strain>
    </source>
</reference>
<evidence type="ECO:0008006" key="4">
    <source>
        <dbReference type="Google" id="ProtNLM"/>
    </source>
</evidence>
<protein>
    <recommendedName>
        <fullName evidence="4">Lipoprotein</fullName>
    </recommendedName>
</protein>
<dbReference type="AlphaFoldDB" id="A0A9W7UXD1"/>
<dbReference type="Proteomes" id="UP000475765">
    <property type="component" value="Unassembled WGS sequence"/>
</dbReference>
<accession>A0A9W7UXD1</accession>